<keyword evidence="6" id="KW-0131">Cell cycle</keyword>
<dbReference type="PANTHER" id="PTHR48267">
    <property type="entry name" value="CUPREDOXIN SUPERFAMILY PROTEIN"/>
    <property type="match status" value="1"/>
</dbReference>
<dbReference type="GO" id="GO:0016491">
    <property type="term" value="F:oxidoreductase activity"/>
    <property type="evidence" value="ECO:0007669"/>
    <property type="project" value="UniProtKB-KW"/>
</dbReference>
<dbReference type="Proteomes" id="UP000199550">
    <property type="component" value="Unassembled WGS sequence"/>
</dbReference>
<name>A0A1I4IQD3_9RHOB</name>
<evidence type="ECO:0000313" key="7">
    <source>
        <dbReference type="Proteomes" id="UP000199550"/>
    </source>
</evidence>
<protein>
    <submittedName>
        <fullName evidence="6">Cell division protein SufI</fullName>
    </submittedName>
</protein>
<dbReference type="STRING" id="195913.SAMN04488004_12834"/>
<dbReference type="Pfam" id="PF00394">
    <property type="entry name" value="Cu-oxidase"/>
    <property type="match status" value="1"/>
</dbReference>
<dbReference type="Pfam" id="PF07731">
    <property type="entry name" value="Cu-oxidase_2"/>
    <property type="match status" value="1"/>
</dbReference>
<keyword evidence="1" id="KW-0479">Metal-binding</keyword>
<dbReference type="PANTHER" id="PTHR48267:SF1">
    <property type="entry name" value="BILIRUBIN OXIDASE"/>
    <property type="match status" value="1"/>
</dbReference>
<evidence type="ECO:0000259" key="3">
    <source>
        <dbReference type="Pfam" id="PF00394"/>
    </source>
</evidence>
<feature type="domain" description="Plastocyanin-like" evidence="5">
    <location>
        <begin position="61"/>
        <end position="170"/>
    </location>
</feature>
<proteinExistence type="predicted"/>
<accession>A0A1I4IQD3</accession>
<dbReference type="GO" id="GO:0051301">
    <property type="term" value="P:cell division"/>
    <property type="evidence" value="ECO:0007669"/>
    <property type="project" value="UniProtKB-KW"/>
</dbReference>
<dbReference type="AlphaFoldDB" id="A0A1I4IQD3"/>
<dbReference type="CDD" id="cd13867">
    <property type="entry name" value="CuRO_2_CueO_FtsP"/>
    <property type="match status" value="1"/>
</dbReference>
<feature type="domain" description="Plastocyanin-like" evidence="3">
    <location>
        <begin position="214"/>
        <end position="293"/>
    </location>
</feature>
<organism evidence="6 7">
    <name type="scientific">Loktanella salsilacus</name>
    <dbReference type="NCBI Taxonomy" id="195913"/>
    <lineage>
        <taxon>Bacteria</taxon>
        <taxon>Pseudomonadati</taxon>
        <taxon>Pseudomonadota</taxon>
        <taxon>Alphaproteobacteria</taxon>
        <taxon>Rhodobacterales</taxon>
        <taxon>Roseobacteraceae</taxon>
        <taxon>Loktanella</taxon>
    </lineage>
</organism>
<dbReference type="PROSITE" id="PS00080">
    <property type="entry name" value="MULTICOPPER_OXIDASE2"/>
    <property type="match status" value="1"/>
</dbReference>
<evidence type="ECO:0000256" key="1">
    <source>
        <dbReference type="ARBA" id="ARBA00022723"/>
    </source>
</evidence>
<dbReference type="InterPro" id="IPR011707">
    <property type="entry name" value="Cu-oxidase-like_N"/>
</dbReference>
<dbReference type="InterPro" id="IPR002355">
    <property type="entry name" value="Cu_oxidase_Cu_BS"/>
</dbReference>
<dbReference type="EMBL" id="FOTF01000028">
    <property type="protein sequence ID" value="SFL56520.1"/>
    <property type="molecule type" value="Genomic_DNA"/>
</dbReference>
<sequence>MKRRQFLTSTSAAIMTAGIVSPMFGQRAFAQGQPALTRLAMPPLLDTRPTGRLSLTATSGSSSFFGGPGTPTAGFNQGYLGPTIIMQNGDLAAEVQNNIEEPISAHWHGLLVPGEHDGGPHLPIAPGATWQPEMSIAQDPATIWYHSHIHERTAEQVYFGLAGVIHVTDGQDDARGLPSAYGIDDLTLVLQDRRFDSAGRMAYDPSMMDVMHGFAGNRMLVNGQAGATAVVPEGFARLRLLNGSNARNYALFFDDTRPMHLVATDGGFLPAPVALDVLRLAPGERAEVLVDFSDGGAPVLMSDPDQAYGVLQFATDNTLPARITRLPEQLDGAPEDLTGAEVATRQVSLDMGMGGMMMGGGGFAINGRPYDMGRIDFEVALGSVERWQIRSTMVAHPFHVHGVRFRVVTENGGPPRPENTGWKDTVLVTGEAEILARFDQPASRDTPFMFHCHILEHEDAGMMGQFTVT</sequence>
<dbReference type="InterPro" id="IPR001117">
    <property type="entry name" value="Cu-oxidase_2nd"/>
</dbReference>
<evidence type="ECO:0000259" key="5">
    <source>
        <dbReference type="Pfam" id="PF07732"/>
    </source>
</evidence>
<keyword evidence="7" id="KW-1185">Reference proteome</keyword>
<dbReference type="SUPFAM" id="SSF49503">
    <property type="entry name" value="Cupredoxins"/>
    <property type="match status" value="3"/>
</dbReference>
<evidence type="ECO:0000313" key="6">
    <source>
        <dbReference type="EMBL" id="SFL56520.1"/>
    </source>
</evidence>
<reference evidence="6 7" key="1">
    <citation type="submission" date="2016-10" db="EMBL/GenBank/DDBJ databases">
        <authorList>
            <person name="de Groot N.N."/>
        </authorList>
    </citation>
    <scope>NUCLEOTIDE SEQUENCE [LARGE SCALE GENOMIC DNA]</scope>
    <source>
        <strain evidence="6 7">DSM 16199</strain>
    </source>
</reference>
<evidence type="ECO:0000256" key="2">
    <source>
        <dbReference type="ARBA" id="ARBA00023002"/>
    </source>
</evidence>
<keyword evidence="2" id="KW-0560">Oxidoreductase</keyword>
<keyword evidence="6" id="KW-0132">Cell division</keyword>
<dbReference type="GO" id="GO:0005507">
    <property type="term" value="F:copper ion binding"/>
    <property type="evidence" value="ECO:0007669"/>
    <property type="project" value="InterPro"/>
</dbReference>
<dbReference type="InterPro" id="IPR008972">
    <property type="entry name" value="Cupredoxin"/>
</dbReference>
<dbReference type="Gene3D" id="2.60.40.420">
    <property type="entry name" value="Cupredoxins - blue copper proteins"/>
    <property type="match status" value="3"/>
</dbReference>
<gene>
    <name evidence="6" type="ORF">SAMN04488004_12834</name>
</gene>
<dbReference type="InterPro" id="IPR045087">
    <property type="entry name" value="Cu-oxidase_fam"/>
</dbReference>
<dbReference type="Pfam" id="PF07732">
    <property type="entry name" value="Cu-oxidase_3"/>
    <property type="match status" value="1"/>
</dbReference>
<feature type="domain" description="Plastocyanin-like" evidence="4">
    <location>
        <begin position="362"/>
        <end position="468"/>
    </location>
</feature>
<dbReference type="CDD" id="cd13890">
    <property type="entry name" value="CuRO_3_CueO_FtsP"/>
    <property type="match status" value="1"/>
</dbReference>
<dbReference type="InterPro" id="IPR011706">
    <property type="entry name" value="Cu-oxidase_C"/>
</dbReference>
<evidence type="ECO:0000259" key="4">
    <source>
        <dbReference type="Pfam" id="PF07731"/>
    </source>
</evidence>